<reference evidence="3 4" key="2">
    <citation type="journal article" date="2006" name="J. Gen. Virol.">
        <title>Genome sequences of two frog herpesviruses.</title>
        <authorList>
            <person name="Davison A.J."/>
            <person name="Cunningham C."/>
            <person name="Sauerbier W."/>
            <person name="McKinnell R.G."/>
        </authorList>
    </citation>
    <scope>NUCLEOTIDE SEQUENCE [LARGE SCALE GENOMIC DNA]</scope>
    <source>
        <strain evidence="3 4">McKinnell</strain>
    </source>
</reference>
<sequence>MDQTPRYSTPPASLEGEMLPLCCAATGMELAYLYGSATPMNQRTASRLLACATVANLRGAYVDDIVERIASRAPHGLYTPFVTAWSLAAQGDENGALHTLLAQDAYILYAPKLDDVLDRIIECTSSVYTAEVRSALERITRHALPGALVQRTADVLPDFAARAVAALYAQLYNNDADTNDRTTEQFLHAIGTATTPQCQGELRNQWKTWQHDAFQEGYGLFRGTTWISLLTGQCDISAHQVRWLNRDWSNRPMRRSDRRQSLAKALQSGNEHAVRTVSRAWLQEADDENVNASSSASFILPPECYIRCALRCGPHTATRLRYVRFLDAGLSAEDMLDWTPTPVRDRVFLRDTDKGEWYRSAYTLFTLEPELFLATGYLNPELYDLYLNASSVPVPIQLGSNPKQIQCIKHGILSHVVACTINEAYDHKLPSDTDVIAMVEDAASAFGLDARNTDQIAVIGALAHFLRVNVALHNVHKSPPDDTWPVVGPCNPAFPALYISYSVLGDCYTCLLQIRGALQRFTRTHAPPMPAPTRALLCNYTAAGPSPVTDLSGPSALEPPQPLTRTYELDVHSEADSELWTSSGSASLPFPAEHSENDSFDVEQYVYIAPCEESDALLLAPESPTSSTTEPSTGLVGTTNLHPHSIPKSSPPARQTASCTECTANAQLMMQQSITIDDLTNRLQKLRHTLRDSQEEMRELLEARAVHPNPGAAHITNASQQTPHVQTANASQQTELHEQVPVHDNGVLREQVAEQENTIAGLKQQYDHTIVEIARVRAHCKAAEDKLNAERRAHIRAVTEMRAQFKDKHADAQRLLESIRKDSSVLLIKERQRLQEEADKRVADITAALSSARADAQQCSVQLSTLRTKLHKVMQSHKVVRDGMVAQIDSLTDQRDRAVRYRAALERDHADLERVTAERTRLLAVGAHETARAAIAARRTLDDINTNYVDLHKEIDRHWTERFGQYFNQHNIRQYLAYSLADILDETEALQRAFNLETRQDAMPEFGAVLGAACRSFVRMRTEYVLMKREFADLLRRGDRADICSDVHTHFLNHLPHLATQMCAADRFKLSAAARVSNLSLHISD</sequence>
<keyword evidence="4" id="KW-1185">Reference proteome</keyword>
<dbReference type="GeneID" id="5141327"/>
<dbReference type="Proteomes" id="UP000011238">
    <property type="component" value="Segment"/>
</dbReference>
<feature type="coiled-coil region" evidence="1">
    <location>
        <begin position="669"/>
        <end position="703"/>
    </location>
</feature>
<evidence type="ECO:0000256" key="2">
    <source>
        <dbReference type="SAM" id="MobiDB-lite"/>
    </source>
</evidence>
<protein>
    <submittedName>
        <fullName evidence="3">ORF89</fullName>
    </submittedName>
</protein>
<dbReference type="RefSeq" id="YP_656744.1">
    <property type="nucleotide sequence ID" value="NC_008211.1"/>
</dbReference>
<dbReference type="KEGG" id="vg:5141327"/>
<dbReference type="EMBL" id="DQ665917">
    <property type="protein sequence ID" value="AAD12287.2"/>
    <property type="molecule type" value="Genomic_DNA"/>
</dbReference>
<proteinExistence type="predicted"/>
<evidence type="ECO:0000256" key="1">
    <source>
        <dbReference type="SAM" id="Coils"/>
    </source>
</evidence>
<keyword evidence="1" id="KW-0175">Coiled coil</keyword>
<organism evidence="4">
    <name type="scientific">Ranid herpesvirus 1</name>
    <name type="common">Lucke tumor herpesvirus</name>
    <dbReference type="NCBI Taxonomy" id="85655"/>
    <lineage>
        <taxon>Viruses</taxon>
        <taxon>Duplodnaviria</taxon>
        <taxon>Heunggongvirae</taxon>
        <taxon>Peploviricota</taxon>
        <taxon>Herviviricetes</taxon>
        <taxon>Herpesvirales</taxon>
        <taxon>Alloherpesviridae</taxon>
        <taxon>Batravirus</taxon>
        <taxon>Batravirus ranidallo1</taxon>
    </lineage>
</organism>
<evidence type="ECO:0000313" key="3">
    <source>
        <dbReference type="EMBL" id="AAD12287.2"/>
    </source>
</evidence>
<accession>Q9YQX8</accession>
<evidence type="ECO:0000313" key="4">
    <source>
        <dbReference type="Proteomes" id="UP000011238"/>
    </source>
</evidence>
<feature type="region of interest" description="Disordered" evidence="2">
    <location>
        <begin position="710"/>
        <end position="736"/>
    </location>
</feature>
<reference evidence="3 4" key="1">
    <citation type="journal article" date="1999" name="J. Cancer Res. Clin. Oncol.">
        <title>Genomic studies of the Lucke tumor herpesvirus (RaHV-1).</title>
        <authorList>
            <person name="Davison A.J."/>
            <person name="Sauerbier W."/>
            <person name="Dolan A."/>
            <person name="Addison C."/>
            <person name="McKinnell R.G."/>
        </authorList>
    </citation>
    <scope>NUCLEOTIDE SEQUENCE [LARGE SCALE GENOMIC DNA]</scope>
    <source>
        <strain evidence="3 4">McKinnell</strain>
    </source>
</reference>
<name>Q9YQX8_9VIRU</name>
<feature type="coiled-coil region" evidence="1">
    <location>
        <begin position="745"/>
        <end position="822"/>
    </location>
</feature>
<feature type="compositionally biased region" description="Polar residues" evidence="2">
    <location>
        <begin position="716"/>
        <end position="734"/>
    </location>
</feature>